<dbReference type="CDD" id="cd01949">
    <property type="entry name" value="GGDEF"/>
    <property type="match status" value="1"/>
</dbReference>
<dbReference type="FunFam" id="3.30.70.270:FF:000001">
    <property type="entry name" value="Diguanylate cyclase domain protein"/>
    <property type="match status" value="1"/>
</dbReference>
<dbReference type="SUPFAM" id="SSF55781">
    <property type="entry name" value="GAF domain-like"/>
    <property type="match status" value="1"/>
</dbReference>
<protein>
    <recommendedName>
        <fullName evidence="1">diguanylate cyclase</fullName>
        <ecNumber evidence="1">2.7.7.65</ecNumber>
    </recommendedName>
</protein>
<dbReference type="Proteomes" id="UP000095200">
    <property type="component" value="Unassembled WGS sequence"/>
</dbReference>
<dbReference type="Gene3D" id="3.30.450.40">
    <property type="match status" value="1"/>
</dbReference>
<dbReference type="STRING" id="1592317.DPF_2327"/>
<dbReference type="InterPro" id="IPR029016">
    <property type="entry name" value="GAF-like_dom_sf"/>
</dbReference>
<comment type="catalytic activity">
    <reaction evidence="2">
        <text>2 GTP = 3',3'-c-di-GMP + 2 diphosphate</text>
        <dbReference type="Rhea" id="RHEA:24898"/>
        <dbReference type="ChEBI" id="CHEBI:33019"/>
        <dbReference type="ChEBI" id="CHEBI:37565"/>
        <dbReference type="ChEBI" id="CHEBI:58805"/>
        <dbReference type="EC" id="2.7.7.65"/>
    </reaction>
</comment>
<organism evidence="4 5">
    <name type="scientific">Desulfoplanes formicivorans</name>
    <dbReference type="NCBI Taxonomy" id="1592317"/>
    <lineage>
        <taxon>Bacteria</taxon>
        <taxon>Pseudomonadati</taxon>
        <taxon>Thermodesulfobacteriota</taxon>
        <taxon>Desulfovibrionia</taxon>
        <taxon>Desulfovibrionales</taxon>
        <taxon>Desulfoplanaceae</taxon>
        <taxon>Desulfoplanes</taxon>
    </lineage>
</organism>
<dbReference type="GO" id="GO:0052621">
    <property type="term" value="F:diguanylate cyclase activity"/>
    <property type="evidence" value="ECO:0007669"/>
    <property type="project" value="UniProtKB-EC"/>
</dbReference>
<dbReference type="InterPro" id="IPR029787">
    <property type="entry name" value="Nucleotide_cyclase"/>
</dbReference>
<keyword evidence="5" id="KW-1185">Reference proteome</keyword>
<dbReference type="InterPro" id="IPR050469">
    <property type="entry name" value="Diguanylate_Cyclase"/>
</dbReference>
<dbReference type="RefSeq" id="WP_069859861.1">
    <property type="nucleotide sequence ID" value="NZ_BDFE01000020.1"/>
</dbReference>
<proteinExistence type="predicted"/>
<dbReference type="PANTHER" id="PTHR45138">
    <property type="entry name" value="REGULATORY COMPONENTS OF SENSORY TRANSDUCTION SYSTEM"/>
    <property type="match status" value="1"/>
</dbReference>
<name>A0A194AJV4_9BACT</name>
<sequence length="350" mass="39258">MTKNGSPPSGNHCPPKSPGWDEELFILNYATRLFMAITDKKTLIQTALETFADFSRTQQVGIMTVDEKKLNLTEEGSFDHGKTTFSSRACSLKKGSPEHEIIMSHEIRECFLDLNVFPWITSQQTSNLTQGLCIPVARSSKQLMAVVTLTIDNHPLEFETVQRLRVLASIFALSLENMHLFELAVVDGLTGVHVRRYFEIRANEEMAKMKRTPHYLGIILMDIDEFKTINDRFGHVVGDQVLVEFAGKISQGLRRDIDIVCRYGGDEFVILLPQTGPEQTRCIAQRILDDVSNHVFKALPSGHEVSISAGAMCIGPQQPIPIQELIHRVDKLLYKGKQSGGHRVVTPETD</sequence>
<dbReference type="InterPro" id="IPR000160">
    <property type="entry name" value="GGDEF_dom"/>
</dbReference>
<evidence type="ECO:0000256" key="1">
    <source>
        <dbReference type="ARBA" id="ARBA00012528"/>
    </source>
</evidence>
<dbReference type="InterPro" id="IPR043128">
    <property type="entry name" value="Rev_trsase/Diguanyl_cyclase"/>
</dbReference>
<dbReference type="SUPFAM" id="SSF55073">
    <property type="entry name" value="Nucleotide cyclase"/>
    <property type="match status" value="1"/>
</dbReference>
<dbReference type="SMART" id="SM00267">
    <property type="entry name" value="GGDEF"/>
    <property type="match status" value="1"/>
</dbReference>
<dbReference type="Gene3D" id="3.30.70.270">
    <property type="match status" value="1"/>
</dbReference>
<dbReference type="EC" id="2.7.7.65" evidence="1"/>
<dbReference type="Pfam" id="PF00990">
    <property type="entry name" value="GGDEF"/>
    <property type="match status" value="1"/>
</dbReference>
<feature type="domain" description="GGDEF" evidence="3">
    <location>
        <begin position="214"/>
        <end position="349"/>
    </location>
</feature>
<dbReference type="AlphaFoldDB" id="A0A194AJV4"/>
<evidence type="ECO:0000256" key="2">
    <source>
        <dbReference type="ARBA" id="ARBA00034247"/>
    </source>
</evidence>
<gene>
    <name evidence="4" type="ORF">DPF_2327</name>
</gene>
<dbReference type="NCBIfam" id="TIGR00254">
    <property type="entry name" value="GGDEF"/>
    <property type="match status" value="1"/>
</dbReference>
<evidence type="ECO:0000313" key="5">
    <source>
        <dbReference type="Proteomes" id="UP000095200"/>
    </source>
</evidence>
<dbReference type="OrthoDB" id="9783076at2"/>
<dbReference type="PANTHER" id="PTHR45138:SF9">
    <property type="entry name" value="DIGUANYLATE CYCLASE DGCM-RELATED"/>
    <property type="match status" value="1"/>
</dbReference>
<comment type="caution">
    <text evidence="4">The sequence shown here is derived from an EMBL/GenBank/DDBJ whole genome shotgun (WGS) entry which is preliminary data.</text>
</comment>
<dbReference type="GO" id="GO:0043709">
    <property type="term" value="P:cell adhesion involved in single-species biofilm formation"/>
    <property type="evidence" value="ECO:0007669"/>
    <property type="project" value="TreeGrafter"/>
</dbReference>
<reference evidence="5" key="1">
    <citation type="submission" date="2016-06" db="EMBL/GenBank/DDBJ databases">
        <title>Draft genome sequence of Desulfoplanes formicivorans strain Pf12B.</title>
        <authorList>
            <person name="Watanabe M."/>
            <person name="Kojima H."/>
            <person name="Fukui M."/>
        </authorList>
    </citation>
    <scope>NUCLEOTIDE SEQUENCE [LARGE SCALE GENOMIC DNA]</scope>
    <source>
        <strain evidence="5">Pf12B</strain>
    </source>
</reference>
<evidence type="ECO:0000313" key="4">
    <source>
        <dbReference type="EMBL" id="GAU09598.1"/>
    </source>
</evidence>
<evidence type="ECO:0000259" key="3">
    <source>
        <dbReference type="PROSITE" id="PS50887"/>
    </source>
</evidence>
<dbReference type="PROSITE" id="PS50887">
    <property type="entry name" value="GGDEF"/>
    <property type="match status" value="1"/>
</dbReference>
<accession>A0A194AJV4</accession>
<dbReference type="GO" id="GO:1902201">
    <property type="term" value="P:negative regulation of bacterial-type flagellum-dependent cell motility"/>
    <property type="evidence" value="ECO:0007669"/>
    <property type="project" value="TreeGrafter"/>
</dbReference>
<dbReference type="GO" id="GO:0005886">
    <property type="term" value="C:plasma membrane"/>
    <property type="evidence" value="ECO:0007669"/>
    <property type="project" value="TreeGrafter"/>
</dbReference>
<dbReference type="EMBL" id="BDFE01000020">
    <property type="protein sequence ID" value="GAU09598.1"/>
    <property type="molecule type" value="Genomic_DNA"/>
</dbReference>